<evidence type="ECO:0000313" key="2">
    <source>
        <dbReference type="Proteomes" id="UP000772591"/>
    </source>
</evidence>
<protein>
    <submittedName>
        <fullName evidence="1">Uncharacterized protein</fullName>
    </submittedName>
</protein>
<organism evidence="1 2">
    <name type="scientific">Pseudomonas gregormendelii</name>
    <dbReference type="NCBI Taxonomy" id="1628277"/>
    <lineage>
        <taxon>Bacteria</taxon>
        <taxon>Pseudomonadati</taxon>
        <taxon>Pseudomonadota</taxon>
        <taxon>Gammaproteobacteria</taxon>
        <taxon>Pseudomonadales</taxon>
        <taxon>Pseudomonadaceae</taxon>
        <taxon>Pseudomonas</taxon>
    </lineage>
</organism>
<dbReference type="RefSeq" id="WP_205891860.1">
    <property type="nucleotide sequence ID" value="NZ_JADEVO010000003.1"/>
</dbReference>
<gene>
    <name evidence="1" type="ORF">IMW75_03290</name>
</gene>
<proteinExistence type="predicted"/>
<reference evidence="1 2" key="1">
    <citation type="journal article" date="2021" name="Int. J. Syst. Evol. Microbiol.">
        <title>Pseudomonas piscium sp. nov., Pseudomonas pisciculturae sp. nov., Pseudomonas mucoides sp. nov. and Pseudomonas neuropathica sp. nov. isolated from rainbow trout.</title>
        <authorList>
            <person name="Duman M."/>
            <person name="Mulet M."/>
            <person name="Altun S."/>
            <person name="Saticioglu I.B."/>
            <person name="Gomila M."/>
            <person name="Lalucat J."/>
            <person name="Garcia-Valdes E."/>
        </authorList>
    </citation>
    <scope>NUCLEOTIDE SEQUENCE [LARGE SCALE GENOMIC DNA]</scope>
    <source>
        <strain evidence="1 2">LMG 28632</strain>
    </source>
</reference>
<name>A0ABS3AAV8_9PSED</name>
<accession>A0ABS3AAV8</accession>
<dbReference type="Proteomes" id="UP000772591">
    <property type="component" value="Unassembled WGS sequence"/>
</dbReference>
<comment type="caution">
    <text evidence="1">The sequence shown here is derived from an EMBL/GenBank/DDBJ whole genome shotgun (WGS) entry which is preliminary data.</text>
</comment>
<sequence length="72" mass="8022">MTDSRDVLEYLENELKRRYNAAQELYEAGGSDVLSDACLEKHRLFGLILDHAAKCAVLMRDLEIALGLGAPE</sequence>
<evidence type="ECO:0000313" key="1">
    <source>
        <dbReference type="EMBL" id="MBN3964309.1"/>
    </source>
</evidence>
<keyword evidence="2" id="KW-1185">Reference proteome</keyword>
<dbReference type="EMBL" id="JADEVO010000003">
    <property type="protein sequence ID" value="MBN3964309.1"/>
    <property type="molecule type" value="Genomic_DNA"/>
</dbReference>